<comment type="caution">
    <text evidence="2">The sequence shown here is derived from an EMBL/GenBank/DDBJ whole genome shotgun (WGS) entry which is preliminary data.</text>
</comment>
<evidence type="ECO:0000256" key="1">
    <source>
        <dbReference type="SAM" id="MobiDB-lite"/>
    </source>
</evidence>
<protein>
    <submittedName>
        <fullName evidence="2">Uncharacterized protein</fullName>
    </submittedName>
</protein>
<organism evidence="2">
    <name type="scientific">Tanacetum cinerariifolium</name>
    <name type="common">Dalmatian daisy</name>
    <name type="synonym">Chrysanthemum cinerariifolium</name>
    <dbReference type="NCBI Taxonomy" id="118510"/>
    <lineage>
        <taxon>Eukaryota</taxon>
        <taxon>Viridiplantae</taxon>
        <taxon>Streptophyta</taxon>
        <taxon>Embryophyta</taxon>
        <taxon>Tracheophyta</taxon>
        <taxon>Spermatophyta</taxon>
        <taxon>Magnoliopsida</taxon>
        <taxon>eudicotyledons</taxon>
        <taxon>Gunneridae</taxon>
        <taxon>Pentapetalae</taxon>
        <taxon>asterids</taxon>
        <taxon>campanulids</taxon>
        <taxon>Asterales</taxon>
        <taxon>Asteraceae</taxon>
        <taxon>Asteroideae</taxon>
        <taxon>Anthemideae</taxon>
        <taxon>Anthemidinae</taxon>
        <taxon>Tanacetum</taxon>
    </lineage>
</organism>
<sequence>MAPIIEDWVSDTEDEFKPNDPPNVPSFVQPTKHVKPFGHSDQPIEASILVDTPKLTSPKTNCSSKRKNRKTCFVCRVLTRSKPVSVTAVRQVSAAVPKIMISRRRHAHSLNT</sequence>
<dbReference type="AlphaFoldDB" id="A0A699UEM0"/>
<proteinExistence type="predicted"/>
<accession>A0A699UEM0</accession>
<gene>
    <name evidence="2" type="ORF">Tci_891647</name>
</gene>
<reference evidence="2" key="1">
    <citation type="journal article" date="2019" name="Sci. Rep.">
        <title>Draft genome of Tanacetum cinerariifolium, the natural source of mosquito coil.</title>
        <authorList>
            <person name="Yamashiro T."/>
            <person name="Shiraishi A."/>
            <person name="Satake H."/>
            <person name="Nakayama K."/>
        </authorList>
    </citation>
    <scope>NUCLEOTIDE SEQUENCE</scope>
</reference>
<name>A0A699UEM0_TANCI</name>
<evidence type="ECO:0000313" key="2">
    <source>
        <dbReference type="EMBL" id="GFD19678.1"/>
    </source>
</evidence>
<feature type="region of interest" description="Disordered" evidence="1">
    <location>
        <begin position="1"/>
        <end position="23"/>
    </location>
</feature>
<feature type="non-terminal residue" evidence="2">
    <location>
        <position position="112"/>
    </location>
</feature>
<dbReference type="EMBL" id="BKCJ011316439">
    <property type="protein sequence ID" value="GFD19678.1"/>
    <property type="molecule type" value="Genomic_DNA"/>
</dbReference>